<comment type="caution">
    <text evidence="2">The sequence shown here is derived from an EMBL/GenBank/DDBJ whole genome shotgun (WGS) entry which is preliminary data.</text>
</comment>
<dbReference type="Proteomes" id="UP000789759">
    <property type="component" value="Unassembled WGS sequence"/>
</dbReference>
<evidence type="ECO:0000313" key="2">
    <source>
        <dbReference type="EMBL" id="CAG8691751.1"/>
    </source>
</evidence>
<organism evidence="2 3">
    <name type="scientific">Cetraspora pellucida</name>
    <dbReference type="NCBI Taxonomy" id="1433469"/>
    <lineage>
        <taxon>Eukaryota</taxon>
        <taxon>Fungi</taxon>
        <taxon>Fungi incertae sedis</taxon>
        <taxon>Mucoromycota</taxon>
        <taxon>Glomeromycotina</taxon>
        <taxon>Glomeromycetes</taxon>
        <taxon>Diversisporales</taxon>
        <taxon>Gigasporaceae</taxon>
        <taxon>Cetraspora</taxon>
    </lineage>
</organism>
<keyword evidence="3" id="KW-1185">Reference proteome</keyword>
<protein>
    <submittedName>
        <fullName evidence="2">12318_t:CDS:1</fullName>
    </submittedName>
</protein>
<feature type="region of interest" description="Disordered" evidence="1">
    <location>
        <begin position="191"/>
        <end position="281"/>
    </location>
</feature>
<sequence length="281" mass="31343">MEMVLFVPCDSGERDPESQAVFKRVEYYSVGGKIVPNCYASVIRPKMLVATSTHLIIKDSDSNKCPLKVSFVGSPQGKISAIENTEDSVMEITMTDYVFGLDHNYIINTAFSHTNPRFEHLKSATNLQESVIFVVGQMEVIDGMFYVNAKDINYVNVKKRSSDADSSQTPSASTNSMRSKLFNIHQNMTKNLKDEQLPNTSNTESGPFAKCKRTEDSPELENVNSTVDCEPEASNSSTKNTKPRKNQKTPVHSQRKGKGQTIQNVETPQSLDQEIIDSDEK</sequence>
<reference evidence="2" key="1">
    <citation type="submission" date="2021-06" db="EMBL/GenBank/DDBJ databases">
        <authorList>
            <person name="Kallberg Y."/>
            <person name="Tangrot J."/>
            <person name="Rosling A."/>
        </authorList>
    </citation>
    <scope>NUCLEOTIDE SEQUENCE</scope>
    <source>
        <strain evidence="2">FL966</strain>
    </source>
</reference>
<dbReference type="EMBL" id="CAJVQA010009972">
    <property type="protein sequence ID" value="CAG8691751.1"/>
    <property type="molecule type" value="Genomic_DNA"/>
</dbReference>
<feature type="compositionally biased region" description="Polar residues" evidence="1">
    <location>
        <begin position="164"/>
        <end position="177"/>
    </location>
</feature>
<dbReference type="OrthoDB" id="2433477at2759"/>
<feature type="region of interest" description="Disordered" evidence="1">
    <location>
        <begin position="158"/>
        <end position="177"/>
    </location>
</feature>
<evidence type="ECO:0000256" key="1">
    <source>
        <dbReference type="SAM" id="MobiDB-lite"/>
    </source>
</evidence>
<feature type="compositionally biased region" description="Basic residues" evidence="1">
    <location>
        <begin position="241"/>
        <end position="258"/>
    </location>
</feature>
<name>A0A9N9ETX7_9GLOM</name>
<proteinExistence type="predicted"/>
<feature type="compositionally biased region" description="Polar residues" evidence="1">
    <location>
        <begin position="222"/>
        <end position="240"/>
    </location>
</feature>
<accession>A0A9N9ETX7</accession>
<evidence type="ECO:0000313" key="3">
    <source>
        <dbReference type="Proteomes" id="UP000789759"/>
    </source>
</evidence>
<dbReference type="AlphaFoldDB" id="A0A9N9ETX7"/>
<feature type="compositionally biased region" description="Polar residues" evidence="1">
    <location>
        <begin position="260"/>
        <end position="272"/>
    </location>
</feature>
<gene>
    <name evidence="2" type="ORF">CPELLU_LOCUS11336</name>
</gene>